<proteinExistence type="predicted"/>
<evidence type="ECO:0000313" key="2">
    <source>
        <dbReference type="Proteomes" id="UP001361239"/>
    </source>
</evidence>
<protein>
    <recommendedName>
        <fullName evidence="3">Ethyl tert-butyl ether degradation protein EthD</fullName>
    </recommendedName>
</protein>
<dbReference type="Proteomes" id="UP001361239">
    <property type="component" value="Unassembled WGS sequence"/>
</dbReference>
<name>A0ABU8RRG9_9SPHN</name>
<dbReference type="RefSeq" id="WP_339585618.1">
    <property type="nucleotide sequence ID" value="NZ_JBBHJZ010000001.1"/>
</dbReference>
<organism evidence="1 2">
    <name type="scientific">Novosphingobium anseongense</name>
    <dbReference type="NCBI Taxonomy" id="3133436"/>
    <lineage>
        <taxon>Bacteria</taxon>
        <taxon>Pseudomonadati</taxon>
        <taxon>Pseudomonadota</taxon>
        <taxon>Alphaproteobacteria</taxon>
        <taxon>Sphingomonadales</taxon>
        <taxon>Sphingomonadaceae</taxon>
        <taxon>Novosphingobium</taxon>
    </lineage>
</organism>
<evidence type="ECO:0008006" key="3">
    <source>
        <dbReference type="Google" id="ProtNLM"/>
    </source>
</evidence>
<reference evidence="1 2" key="1">
    <citation type="submission" date="2024-03" db="EMBL/GenBank/DDBJ databases">
        <authorList>
            <person name="Jo J.-H."/>
        </authorList>
    </citation>
    <scope>NUCLEOTIDE SEQUENCE [LARGE SCALE GENOMIC DNA]</scope>
    <source>
        <strain evidence="1 2">PS1R-30</strain>
    </source>
</reference>
<evidence type="ECO:0000313" key="1">
    <source>
        <dbReference type="EMBL" id="MEJ5975686.1"/>
    </source>
</evidence>
<keyword evidence="2" id="KW-1185">Reference proteome</keyword>
<comment type="caution">
    <text evidence="1">The sequence shown here is derived from an EMBL/GenBank/DDBJ whole genome shotgun (WGS) entry which is preliminary data.</text>
</comment>
<dbReference type="InterPro" id="IPR011008">
    <property type="entry name" value="Dimeric_a/b-barrel"/>
</dbReference>
<dbReference type="SUPFAM" id="SSF54909">
    <property type="entry name" value="Dimeric alpha+beta barrel"/>
    <property type="match status" value="1"/>
</dbReference>
<dbReference type="EMBL" id="JBBHJZ010000001">
    <property type="protein sequence ID" value="MEJ5975686.1"/>
    <property type="molecule type" value="Genomic_DNA"/>
</dbReference>
<sequence>MPKVKLVALTTPLPGKEAEFNDWYQNKHLGEITSVPGFEGAQRFQLVAKLAGNDPNTYLAIYDADVEDPGALLAGMGALAQSGKMTPPDFQDMATTYTALFTECGEYVKAGG</sequence>
<accession>A0ABU8RRG9</accession>
<gene>
    <name evidence="1" type="ORF">WG901_03505</name>
</gene>
<dbReference type="Gene3D" id="3.30.70.100">
    <property type="match status" value="1"/>
</dbReference>